<proteinExistence type="predicted"/>
<accession>A0ABY7DVK6</accession>
<organism evidence="1 2">
    <name type="scientific">Mya arenaria</name>
    <name type="common">Soft-shell clam</name>
    <dbReference type="NCBI Taxonomy" id="6604"/>
    <lineage>
        <taxon>Eukaryota</taxon>
        <taxon>Metazoa</taxon>
        <taxon>Spiralia</taxon>
        <taxon>Lophotrochozoa</taxon>
        <taxon>Mollusca</taxon>
        <taxon>Bivalvia</taxon>
        <taxon>Autobranchia</taxon>
        <taxon>Heteroconchia</taxon>
        <taxon>Euheterodonta</taxon>
        <taxon>Imparidentia</taxon>
        <taxon>Neoheterodontei</taxon>
        <taxon>Myida</taxon>
        <taxon>Myoidea</taxon>
        <taxon>Myidae</taxon>
        <taxon>Mya</taxon>
    </lineage>
</organism>
<sequence>MTQKGDKQVKIIGSDDKRQITVLLCCKKSGKLLLPKVINKGKSTKCHPSVTFPESWNITHSESHWSNEPIRGNKETVAMPCFITIEVCDQTAPAIFVIFKANHSETMLEKLKAKNVKVVFVPPSCIVQLQPLDAIPNKIFKDKLKSIFQTYYSDCVADKVKHNQSVNDIDLHTSAIKPIHAKWLMKAHETRNV</sequence>
<evidence type="ECO:0008006" key="3">
    <source>
        <dbReference type="Google" id="ProtNLM"/>
    </source>
</evidence>
<name>A0ABY7DVK6_MYAAR</name>
<dbReference type="EMBL" id="CP111015">
    <property type="protein sequence ID" value="WAR01104.1"/>
    <property type="molecule type" value="Genomic_DNA"/>
</dbReference>
<protein>
    <recommendedName>
        <fullName evidence="3">DDE-1 domain-containing protein</fullName>
    </recommendedName>
</protein>
<evidence type="ECO:0000313" key="2">
    <source>
        <dbReference type="Proteomes" id="UP001164746"/>
    </source>
</evidence>
<keyword evidence="2" id="KW-1185">Reference proteome</keyword>
<reference evidence="1" key="1">
    <citation type="submission" date="2022-11" db="EMBL/GenBank/DDBJ databases">
        <title>Centuries of genome instability and evolution in soft-shell clam transmissible cancer (bioRxiv).</title>
        <authorList>
            <person name="Hart S.F.M."/>
            <person name="Yonemitsu M.A."/>
            <person name="Giersch R.M."/>
            <person name="Beal B.F."/>
            <person name="Arriagada G."/>
            <person name="Davis B.W."/>
            <person name="Ostrander E.A."/>
            <person name="Goff S.P."/>
            <person name="Metzger M.J."/>
        </authorList>
    </citation>
    <scope>NUCLEOTIDE SEQUENCE</scope>
    <source>
        <strain evidence="1">MELC-2E11</strain>
        <tissue evidence="1">Siphon/mantle</tissue>
    </source>
</reference>
<gene>
    <name evidence="1" type="ORF">MAR_007662</name>
</gene>
<dbReference type="Proteomes" id="UP001164746">
    <property type="component" value="Chromosome 4"/>
</dbReference>
<evidence type="ECO:0000313" key="1">
    <source>
        <dbReference type="EMBL" id="WAR01104.1"/>
    </source>
</evidence>